<dbReference type="EMBL" id="SZQL01000009">
    <property type="protein sequence ID" value="TKK67972.1"/>
    <property type="molecule type" value="Genomic_DNA"/>
</dbReference>
<name>A0A4U3KZS3_9BACT</name>
<dbReference type="AlphaFoldDB" id="A0A4U3KZS3"/>
<dbReference type="Pfam" id="PF11958">
    <property type="entry name" value="DUF3472"/>
    <property type="match status" value="1"/>
</dbReference>
<dbReference type="Proteomes" id="UP000305848">
    <property type="component" value="Unassembled WGS sequence"/>
</dbReference>
<evidence type="ECO:0000313" key="3">
    <source>
        <dbReference type="Proteomes" id="UP000305848"/>
    </source>
</evidence>
<dbReference type="InterPro" id="IPR021862">
    <property type="entry name" value="DUF3472"/>
</dbReference>
<accession>A0A4U3KZS3</accession>
<dbReference type="OrthoDB" id="6014523at2"/>
<gene>
    <name evidence="2" type="ORF">FC093_12200</name>
</gene>
<organism evidence="2 3">
    <name type="scientific">Ilyomonas limi</name>
    <dbReference type="NCBI Taxonomy" id="2575867"/>
    <lineage>
        <taxon>Bacteria</taxon>
        <taxon>Pseudomonadati</taxon>
        <taxon>Bacteroidota</taxon>
        <taxon>Chitinophagia</taxon>
        <taxon>Chitinophagales</taxon>
        <taxon>Chitinophagaceae</taxon>
        <taxon>Ilyomonas</taxon>
    </lineage>
</organism>
<evidence type="ECO:0000313" key="2">
    <source>
        <dbReference type="EMBL" id="TKK67972.1"/>
    </source>
</evidence>
<dbReference type="InterPro" id="IPR031712">
    <property type="entry name" value="DUF5077"/>
</dbReference>
<proteinExistence type="predicted"/>
<protein>
    <submittedName>
        <fullName evidence="2">DUF3472 domain-containing protein</fullName>
    </submittedName>
</protein>
<dbReference type="Pfam" id="PF16871">
    <property type="entry name" value="DUF5077"/>
    <property type="match status" value="1"/>
</dbReference>
<sequence length="433" mass="48578">MMYCEKRFTGIIFILVIVFFSRPVLSQQIYTDTIPLGGNAWVNEPAVISDSGLINWSDASSMASIYFRTDVPQTFNLALRLQVPEGASDISIVSGNRIFNKHIANKDFDVVDIGKLVVSKPGYIKVDLKGISKAGAVFANISDLILQHDKPDSTLVYVKKGSSFHFGRRGPSVHLRYPPPDELKSDVHWFYNEITVPAGNDKVGSYFMADGFGEGYFGMQVNSNTERRVLFSVWSPFETENPKDIPDSMRIVLSKKGTAVHAQDFGNEGSGGQSFMRFNWQAGKTYAFLLGAQPDSTHHTTTYTAYFKDISANEWYLIAAFKRPQTVTYLTHLYSFLENFIPETGNETRTGFYKNQWIRNGKGEWHELTNAIFTADATAKGGYRKDYAGGADGDYFFLRNDGFFNGFVKPNQSFTRKASGNKPVIDFAHLPQQ</sequence>
<feature type="domain" description="DUF5077" evidence="1">
    <location>
        <begin position="34"/>
        <end position="149"/>
    </location>
</feature>
<reference evidence="2 3" key="1">
    <citation type="submission" date="2019-05" db="EMBL/GenBank/DDBJ databases">
        <title>Panacibacter sp. strain 17mud1-8 Genome sequencing and assembly.</title>
        <authorList>
            <person name="Chhetri G."/>
        </authorList>
    </citation>
    <scope>NUCLEOTIDE SEQUENCE [LARGE SCALE GENOMIC DNA]</scope>
    <source>
        <strain evidence="2 3">17mud1-8</strain>
    </source>
</reference>
<keyword evidence="3" id="KW-1185">Reference proteome</keyword>
<evidence type="ECO:0000259" key="1">
    <source>
        <dbReference type="Pfam" id="PF16871"/>
    </source>
</evidence>
<dbReference type="RefSeq" id="WP_137262075.1">
    <property type="nucleotide sequence ID" value="NZ_SZQL01000009.1"/>
</dbReference>
<comment type="caution">
    <text evidence="2">The sequence shown here is derived from an EMBL/GenBank/DDBJ whole genome shotgun (WGS) entry which is preliminary data.</text>
</comment>